<dbReference type="GO" id="GO:0072318">
    <property type="term" value="P:clathrin coat disassembly"/>
    <property type="evidence" value="ECO:0007669"/>
    <property type="project" value="TreeGrafter"/>
</dbReference>
<feature type="compositionally biased region" description="Low complexity" evidence="1">
    <location>
        <begin position="120"/>
        <end position="130"/>
    </location>
</feature>
<feature type="region of interest" description="Disordered" evidence="1">
    <location>
        <begin position="100"/>
        <end position="130"/>
    </location>
</feature>
<dbReference type="GO" id="GO:0072583">
    <property type="term" value="P:clathrin-dependent endocytosis"/>
    <property type="evidence" value="ECO:0007669"/>
    <property type="project" value="TreeGrafter"/>
</dbReference>
<accession>A0AAD3RZ89</accession>
<feature type="region of interest" description="Disordered" evidence="1">
    <location>
        <begin position="1"/>
        <end position="42"/>
    </location>
</feature>
<dbReference type="SUPFAM" id="SSF46565">
    <property type="entry name" value="Chaperone J-domain"/>
    <property type="match status" value="1"/>
</dbReference>
<gene>
    <name evidence="2" type="ORF">Nepgr_003302</name>
</gene>
<dbReference type="PANTHER" id="PTHR23172:SF69">
    <property type="entry name" value="CHAPERONE DNAJ-DOMAIN SUPERFAMILY PROTEIN"/>
    <property type="match status" value="1"/>
</dbReference>
<dbReference type="GO" id="GO:0031982">
    <property type="term" value="C:vesicle"/>
    <property type="evidence" value="ECO:0007669"/>
    <property type="project" value="TreeGrafter"/>
</dbReference>
<feature type="compositionally biased region" description="Polar residues" evidence="1">
    <location>
        <begin position="14"/>
        <end position="24"/>
    </location>
</feature>
<dbReference type="InterPro" id="IPR001623">
    <property type="entry name" value="DnaJ_domain"/>
</dbReference>
<dbReference type="Proteomes" id="UP001279734">
    <property type="component" value="Unassembled WGS sequence"/>
</dbReference>
<proteinExistence type="predicted"/>
<name>A0AAD3RZ89_NEPGR</name>
<dbReference type="EMBL" id="BSYO01000003">
    <property type="protein sequence ID" value="GMH01463.1"/>
    <property type="molecule type" value="Genomic_DNA"/>
</dbReference>
<sequence length="443" mass="49924">MAPSLPRRPRSTEEAASSGRSPRSVSDCLEPEDFNDVFGGPPRSVMSKKFPSDFTDSDYFYKEIFVQQESPVNKIGRRLPKFRIPSNRVLRDPGFYNDIFGSENERRSRSRSKSNAKPMSNSSSVLSSEDLSPFRPAIGEDFHPSSFASKLRPINVPFQRNSTSMMFEENDKQQGMPISYSGDGYSGKCWRISNSGYNSQRVPSPDTTSLEASVKISMDDVQVLELNTPSSVSTLCEDIEEDEVASCYVIEISSQRTEEADIDEAIKWAKGKFQAWSSSLQNNLEQHEGDRSAEMQRTLPLDSNTKELSDHLNGCAFERLPVDTSPEIQTTEEGRLYEKNMGTAELDENIKLWSAGREADIQLLLSTLHHILWPSSGWRTISLSNLNESSQVKRAYQKARLCLHPDKLQQRGATFSQKYIAQKAFSILQDAWTLFISQDVSFG</sequence>
<keyword evidence="3" id="KW-1185">Reference proteome</keyword>
<organism evidence="2 3">
    <name type="scientific">Nepenthes gracilis</name>
    <name type="common">Slender pitcher plant</name>
    <dbReference type="NCBI Taxonomy" id="150966"/>
    <lineage>
        <taxon>Eukaryota</taxon>
        <taxon>Viridiplantae</taxon>
        <taxon>Streptophyta</taxon>
        <taxon>Embryophyta</taxon>
        <taxon>Tracheophyta</taxon>
        <taxon>Spermatophyta</taxon>
        <taxon>Magnoliopsida</taxon>
        <taxon>eudicotyledons</taxon>
        <taxon>Gunneridae</taxon>
        <taxon>Pentapetalae</taxon>
        <taxon>Caryophyllales</taxon>
        <taxon>Nepenthaceae</taxon>
        <taxon>Nepenthes</taxon>
    </lineage>
</organism>
<reference evidence="2" key="1">
    <citation type="submission" date="2023-05" db="EMBL/GenBank/DDBJ databases">
        <title>Nepenthes gracilis genome sequencing.</title>
        <authorList>
            <person name="Fukushima K."/>
        </authorList>
    </citation>
    <scope>NUCLEOTIDE SEQUENCE</scope>
    <source>
        <strain evidence="2">SING2019-196</strain>
    </source>
</reference>
<dbReference type="GO" id="GO:0030276">
    <property type="term" value="F:clathrin binding"/>
    <property type="evidence" value="ECO:0007669"/>
    <property type="project" value="TreeGrafter"/>
</dbReference>
<dbReference type="Gene3D" id="1.10.287.110">
    <property type="entry name" value="DnaJ domain"/>
    <property type="match status" value="1"/>
</dbReference>
<dbReference type="FunFam" id="1.10.287.110:FF:000043">
    <property type="entry name" value="J-domain protein required for chloroplast accumulation response 1"/>
    <property type="match status" value="1"/>
</dbReference>
<dbReference type="GO" id="GO:0005737">
    <property type="term" value="C:cytoplasm"/>
    <property type="evidence" value="ECO:0007669"/>
    <property type="project" value="TreeGrafter"/>
</dbReference>
<evidence type="ECO:0000313" key="2">
    <source>
        <dbReference type="EMBL" id="GMH01463.1"/>
    </source>
</evidence>
<evidence type="ECO:0000313" key="3">
    <source>
        <dbReference type="Proteomes" id="UP001279734"/>
    </source>
</evidence>
<evidence type="ECO:0000256" key="1">
    <source>
        <dbReference type="SAM" id="MobiDB-lite"/>
    </source>
</evidence>
<dbReference type="CDD" id="cd06257">
    <property type="entry name" value="DnaJ"/>
    <property type="match status" value="1"/>
</dbReference>
<protein>
    <submittedName>
        <fullName evidence="2">Uncharacterized protein</fullName>
    </submittedName>
</protein>
<dbReference type="InterPro" id="IPR036869">
    <property type="entry name" value="J_dom_sf"/>
</dbReference>
<dbReference type="PANTHER" id="PTHR23172">
    <property type="entry name" value="AUXILIN/CYCLIN G-ASSOCIATED KINASE-RELATED"/>
    <property type="match status" value="1"/>
</dbReference>
<comment type="caution">
    <text evidence="2">The sequence shown here is derived from an EMBL/GenBank/DDBJ whole genome shotgun (WGS) entry which is preliminary data.</text>
</comment>
<dbReference type="AlphaFoldDB" id="A0AAD3RZ89"/>